<dbReference type="STRING" id="1141662.OOA_09903"/>
<dbReference type="EMBL" id="AKKL01000023">
    <property type="protein sequence ID" value="EKT61909.1"/>
    <property type="molecule type" value="Genomic_DNA"/>
</dbReference>
<name>K8WMY8_9GAMM</name>
<proteinExistence type="predicted"/>
<protein>
    <submittedName>
        <fullName evidence="2">Hydrolase, HAD superfamily protein</fullName>
    </submittedName>
</protein>
<accession>K8WMY8</accession>
<dbReference type="GO" id="GO:0016787">
    <property type="term" value="F:hydrolase activity"/>
    <property type="evidence" value="ECO:0007669"/>
    <property type="project" value="UniProtKB-KW"/>
</dbReference>
<dbReference type="AlphaFoldDB" id="K8WMY8"/>
<gene>
    <name evidence="2" type="ORF">OOA_09903</name>
</gene>
<evidence type="ECO:0000259" key="1">
    <source>
        <dbReference type="Pfam" id="PF14206"/>
    </source>
</evidence>
<dbReference type="PATRIC" id="fig|1141662.3.peg.2011"/>
<dbReference type="RefSeq" id="WP_008911994.1">
    <property type="nucleotide sequence ID" value="NZ_KB233222.1"/>
</dbReference>
<dbReference type="Proteomes" id="UP000009336">
    <property type="component" value="Unassembled WGS sequence"/>
</dbReference>
<keyword evidence="3" id="KW-1185">Reference proteome</keyword>
<evidence type="ECO:0000313" key="3">
    <source>
        <dbReference type="Proteomes" id="UP000009336"/>
    </source>
</evidence>
<keyword evidence="2" id="KW-0378">Hydrolase</keyword>
<dbReference type="Pfam" id="PF14206">
    <property type="entry name" value="Cys_rich_CPCC"/>
    <property type="match status" value="1"/>
</dbReference>
<reference evidence="2 3" key="1">
    <citation type="journal article" date="2012" name="BMC Genomics">
        <title>Comparative genomics of bacteria in the genus Providencia isolated from wild Drosophila melanogaster.</title>
        <authorList>
            <person name="Galac M.R."/>
            <person name="Lazzaro B.P."/>
        </authorList>
    </citation>
    <scope>NUCLEOTIDE SEQUENCE [LARGE SCALE GENOMIC DNA]</scope>
    <source>
        <strain evidence="2 3">DSM 19968</strain>
    </source>
</reference>
<dbReference type="HOGENOM" id="CLU_161873_1_0_6"/>
<feature type="domain" description="Cysteine-rich CPCC" evidence="1">
    <location>
        <begin position="5"/>
        <end position="80"/>
    </location>
</feature>
<comment type="caution">
    <text evidence="2">The sequence shown here is derived from an EMBL/GenBank/DDBJ whole genome shotgun (WGS) entry which is preliminary data.</text>
</comment>
<dbReference type="eggNOG" id="ENOG5032ZW6">
    <property type="taxonomic scope" value="Bacteria"/>
</dbReference>
<sequence length="83" mass="9605">MDINYPCICCGYLSRTELSQGDYDICPICFWEDDPLQNEEDLDYSGGANAVSLKQARINFKKFKAIEKRFIKNVREPLSHEIP</sequence>
<dbReference type="InterPro" id="IPR025983">
    <property type="entry name" value="Cys_rich_CPCC"/>
</dbReference>
<evidence type="ECO:0000313" key="2">
    <source>
        <dbReference type="EMBL" id="EKT61909.1"/>
    </source>
</evidence>
<organism evidence="2 3">
    <name type="scientific">Providencia burhodogranariea DSM 19968</name>
    <dbReference type="NCBI Taxonomy" id="1141662"/>
    <lineage>
        <taxon>Bacteria</taxon>
        <taxon>Pseudomonadati</taxon>
        <taxon>Pseudomonadota</taxon>
        <taxon>Gammaproteobacteria</taxon>
        <taxon>Enterobacterales</taxon>
        <taxon>Morganellaceae</taxon>
        <taxon>Providencia</taxon>
    </lineage>
</organism>